<evidence type="ECO:0000313" key="2">
    <source>
        <dbReference type="Proteomes" id="UP000800036"/>
    </source>
</evidence>
<accession>A0A6A5UT76</accession>
<evidence type="ECO:0000313" key="1">
    <source>
        <dbReference type="EMBL" id="KAF1968181.1"/>
    </source>
</evidence>
<keyword evidence="2" id="KW-1185">Reference proteome</keyword>
<name>A0A6A5UT76_9PLEO</name>
<proteinExistence type="predicted"/>
<reference evidence="1" key="1">
    <citation type="journal article" date="2020" name="Stud. Mycol.">
        <title>101 Dothideomycetes genomes: a test case for predicting lifestyles and emergence of pathogens.</title>
        <authorList>
            <person name="Haridas S."/>
            <person name="Albert R."/>
            <person name="Binder M."/>
            <person name="Bloem J."/>
            <person name="Labutti K."/>
            <person name="Salamov A."/>
            <person name="Andreopoulos B."/>
            <person name="Baker S."/>
            <person name="Barry K."/>
            <person name="Bills G."/>
            <person name="Bluhm B."/>
            <person name="Cannon C."/>
            <person name="Castanera R."/>
            <person name="Culley D."/>
            <person name="Daum C."/>
            <person name="Ezra D."/>
            <person name="Gonzalez J."/>
            <person name="Henrissat B."/>
            <person name="Kuo A."/>
            <person name="Liang C."/>
            <person name="Lipzen A."/>
            <person name="Lutzoni F."/>
            <person name="Magnuson J."/>
            <person name="Mondo S."/>
            <person name="Nolan M."/>
            <person name="Ohm R."/>
            <person name="Pangilinan J."/>
            <person name="Park H.-J."/>
            <person name="Ramirez L."/>
            <person name="Alfaro M."/>
            <person name="Sun H."/>
            <person name="Tritt A."/>
            <person name="Yoshinaga Y."/>
            <person name="Zwiers L.-H."/>
            <person name="Turgeon B."/>
            <person name="Goodwin S."/>
            <person name="Spatafora J."/>
            <person name="Crous P."/>
            <person name="Grigoriev I."/>
        </authorList>
    </citation>
    <scope>NUCLEOTIDE SEQUENCE</scope>
    <source>
        <strain evidence="1">CBS 107.79</strain>
    </source>
</reference>
<organism evidence="1 2">
    <name type="scientific">Bimuria novae-zelandiae CBS 107.79</name>
    <dbReference type="NCBI Taxonomy" id="1447943"/>
    <lineage>
        <taxon>Eukaryota</taxon>
        <taxon>Fungi</taxon>
        <taxon>Dikarya</taxon>
        <taxon>Ascomycota</taxon>
        <taxon>Pezizomycotina</taxon>
        <taxon>Dothideomycetes</taxon>
        <taxon>Pleosporomycetidae</taxon>
        <taxon>Pleosporales</taxon>
        <taxon>Massarineae</taxon>
        <taxon>Didymosphaeriaceae</taxon>
        <taxon>Bimuria</taxon>
    </lineage>
</organism>
<dbReference type="AlphaFoldDB" id="A0A6A5UT76"/>
<sequence>MVSGVNIAITILTTLKIIIERLGLPSIPLVVCTDLYLLYECLVKLGTTNKKRLIINIIALRQSYERHNPADALTKATPNRALK</sequence>
<dbReference type="Proteomes" id="UP000800036">
    <property type="component" value="Unassembled WGS sequence"/>
</dbReference>
<gene>
    <name evidence="1" type="ORF">BU23DRAFT_583410</name>
</gene>
<dbReference type="OrthoDB" id="3774546at2759"/>
<protein>
    <submittedName>
        <fullName evidence="1">Uncharacterized protein</fullName>
    </submittedName>
</protein>
<dbReference type="EMBL" id="ML976723">
    <property type="protein sequence ID" value="KAF1968181.1"/>
    <property type="molecule type" value="Genomic_DNA"/>
</dbReference>